<keyword evidence="2" id="KW-1185">Reference proteome</keyword>
<evidence type="ECO:0000313" key="2">
    <source>
        <dbReference type="Proteomes" id="UP000095200"/>
    </source>
</evidence>
<evidence type="ECO:0000313" key="1">
    <source>
        <dbReference type="EMBL" id="GAU09898.1"/>
    </source>
</evidence>
<sequence length="76" mass="8684">MVIDGCDKACARRIMEQRLGPMTHVFVLTDEQWRMTGRDGANEEDALADLKRRIKITYAQNRMLMTSMCDCGCVRG</sequence>
<gene>
    <name evidence="1" type="ORF">DPF_2634</name>
</gene>
<accession>A0A194AKQ8</accession>
<dbReference type="AlphaFoldDB" id="A0A194AKQ8"/>
<protein>
    <recommendedName>
        <fullName evidence="3">DGC domain protein</fullName>
    </recommendedName>
</protein>
<name>A0A194AKQ8_9BACT</name>
<comment type="caution">
    <text evidence="1">The sequence shown here is derived from an EMBL/GenBank/DDBJ whole genome shotgun (WGS) entry which is preliminary data.</text>
</comment>
<reference evidence="2" key="1">
    <citation type="submission" date="2016-06" db="EMBL/GenBank/DDBJ databases">
        <title>Draft genome sequence of Desulfoplanes formicivorans strain Pf12B.</title>
        <authorList>
            <person name="Watanabe M."/>
            <person name="Kojima H."/>
            <person name="Fukui M."/>
        </authorList>
    </citation>
    <scope>NUCLEOTIDE SEQUENCE [LARGE SCALE GENOMIC DNA]</scope>
    <source>
        <strain evidence="2">Pf12B</strain>
    </source>
</reference>
<dbReference type="STRING" id="1592317.DPF_2634"/>
<evidence type="ECO:0008006" key="3">
    <source>
        <dbReference type="Google" id="ProtNLM"/>
    </source>
</evidence>
<proteinExistence type="predicted"/>
<dbReference type="Proteomes" id="UP000095200">
    <property type="component" value="Unassembled WGS sequence"/>
</dbReference>
<dbReference type="EMBL" id="BDFE01000020">
    <property type="protein sequence ID" value="GAU09898.1"/>
    <property type="molecule type" value="Genomic_DNA"/>
</dbReference>
<organism evidence="1 2">
    <name type="scientific">Desulfoplanes formicivorans</name>
    <dbReference type="NCBI Taxonomy" id="1592317"/>
    <lineage>
        <taxon>Bacteria</taxon>
        <taxon>Pseudomonadati</taxon>
        <taxon>Thermodesulfobacteriota</taxon>
        <taxon>Desulfovibrionia</taxon>
        <taxon>Desulfovibrionales</taxon>
        <taxon>Desulfoplanaceae</taxon>
        <taxon>Desulfoplanes</taxon>
    </lineage>
</organism>